<reference evidence="2" key="1">
    <citation type="submission" date="2016-08" db="EMBL/GenBank/DDBJ databases">
        <authorList>
            <person name="Seilhamer J.J."/>
        </authorList>
    </citation>
    <scope>NUCLEOTIDE SEQUENCE</scope>
    <source>
        <strain evidence="2">86</strain>
    </source>
</reference>
<name>A0A212LMX4_9HYPH</name>
<evidence type="ECO:0000313" key="2">
    <source>
        <dbReference type="EMBL" id="SCM78883.1"/>
    </source>
</evidence>
<dbReference type="AlphaFoldDB" id="A0A212LMX4"/>
<protein>
    <submittedName>
        <fullName evidence="2">Uncharacterized protein</fullName>
    </submittedName>
</protein>
<gene>
    <name evidence="2" type="ORF">KL86PLE_90128</name>
</gene>
<feature type="compositionally biased region" description="Low complexity" evidence="1">
    <location>
        <begin position="11"/>
        <end position="27"/>
    </location>
</feature>
<accession>A0A212LMX4</accession>
<proteinExistence type="predicted"/>
<dbReference type="EMBL" id="FMJD01000013">
    <property type="protein sequence ID" value="SCM78883.1"/>
    <property type="molecule type" value="Genomic_DNA"/>
</dbReference>
<evidence type="ECO:0000256" key="1">
    <source>
        <dbReference type="SAM" id="MobiDB-lite"/>
    </source>
</evidence>
<organism evidence="2">
    <name type="scientific">uncultured Pleomorphomonas sp</name>
    <dbReference type="NCBI Taxonomy" id="442121"/>
    <lineage>
        <taxon>Bacteria</taxon>
        <taxon>Pseudomonadati</taxon>
        <taxon>Pseudomonadota</taxon>
        <taxon>Alphaproteobacteria</taxon>
        <taxon>Hyphomicrobiales</taxon>
        <taxon>Pleomorphomonadaceae</taxon>
        <taxon>Pleomorphomonas</taxon>
        <taxon>environmental samples</taxon>
    </lineage>
</organism>
<sequence>MFRDCRRSAGRPGQAAAPALSARPPLGDVELAAPRQPLGVPARGGGRHPDGRAAGSNTKMAGNPTIITVSKVLNKVAAPPDWSARQYLTMEISG</sequence>
<feature type="region of interest" description="Disordered" evidence="1">
    <location>
        <begin position="1"/>
        <end position="62"/>
    </location>
</feature>